<feature type="chain" id="PRO_5026947478" description="Peptidase S74 domain-containing protein" evidence="1">
    <location>
        <begin position="21"/>
        <end position="774"/>
    </location>
</feature>
<evidence type="ECO:0000256" key="1">
    <source>
        <dbReference type="SAM" id="SignalP"/>
    </source>
</evidence>
<name>A0A6J4LR23_9SPHI</name>
<feature type="signal peptide" evidence="1">
    <location>
        <begin position="1"/>
        <end position="20"/>
    </location>
</feature>
<evidence type="ECO:0008006" key="3">
    <source>
        <dbReference type="Google" id="ProtNLM"/>
    </source>
</evidence>
<reference evidence="2" key="1">
    <citation type="submission" date="2020-02" db="EMBL/GenBank/DDBJ databases">
        <authorList>
            <person name="Meier V. D."/>
        </authorList>
    </citation>
    <scope>NUCLEOTIDE SEQUENCE</scope>
    <source>
        <strain evidence="2">AVDCRST_MAG56</strain>
    </source>
</reference>
<evidence type="ECO:0000313" key="2">
    <source>
        <dbReference type="EMBL" id="CAA9335733.1"/>
    </source>
</evidence>
<organism evidence="2">
    <name type="scientific">uncultured Cytophagales bacterium</name>
    <dbReference type="NCBI Taxonomy" id="158755"/>
    <lineage>
        <taxon>Bacteria</taxon>
        <taxon>Pseudomonadati</taxon>
        <taxon>Bacteroidota</taxon>
        <taxon>Sphingobacteriia</taxon>
        <taxon>Sphingobacteriales</taxon>
        <taxon>environmental samples</taxon>
    </lineage>
</organism>
<dbReference type="AlphaFoldDB" id="A0A6J4LR23"/>
<sequence>MKRLLLFTCILFLTALTATAQTPRAMNYQGLARDQAGELIANKLVALRISIVEGSPQGTTVYTEVHKTTTNAFGSFSLQIGRGAVERGKFENIAWGSSNQYLRVEFDAAGGTNYKLMGSSELLSVPYAYHAGTATKLFGTTTSGPTGVPSQVWSLFGNSATDPAKARLGTTDYTDLVMVTKNEERLRITKDGDIAIKTNLNVGNNVDIGNDLTVKKNVYLNTLGGATTNNGPLSVANASPTSLSGTLTVDKATNLKSTLNADGATTLGSTLNVAGASALANTLNVTEATNLNSTLGVIGATSLGNTLGVTGATTLGSTLGVTGATTLQSSLAVSGNTNLNSALAVTGATSLNSSLSVTGATTLNNKLDANGRVTINAALTGGDMAPDAYPLRVMGSDQGVLIKVNGESNNNKNYVSFVNGSNVMVGKIEGQTLGELKSAFEYGWKVAMNAADIAFIAAEGIATGAQLDLAETIVMAVDGIVASGQLAEHIITMEGRAGVTYESGSGDYAEWLKRADLNEQLAFGDIIGVKGGKITRNTETADHFMVVSMSPIVLGNSPVQGQEKSYEKVAFMGQVPVKVAGNVAIGDYIIPSGNNDGIGVAVHPAEMSLENYKKIVGVAWSPAQNTAEFSLVNVAVGINANDMAHRMAQQQDELTQMRGKVNSILAYLGTKDPNFKEALLPAPAEGTAGYRPAGDATATASIKLTEPAATPRKNYSAATELFESEPQALKASMAKMKEQYEKQGIDTRQYPELHKLLTDEQYFMETLKKMEGKK</sequence>
<keyword evidence="1" id="KW-0732">Signal</keyword>
<proteinExistence type="predicted"/>
<dbReference type="Gene3D" id="2.40.300.10">
    <property type="entry name" value="Head decoration protein D"/>
    <property type="match status" value="1"/>
</dbReference>
<protein>
    <recommendedName>
        <fullName evidence="3">Peptidase S74 domain-containing protein</fullName>
    </recommendedName>
</protein>
<dbReference type="EMBL" id="CADCTQ010000640">
    <property type="protein sequence ID" value="CAA9335733.1"/>
    <property type="molecule type" value="Genomic_DNA"/>
</dbReference>
<gene>
    <name evidence="2" type="ORF">AVDCRST_MAG56-7654</name>
</gene>
<accession>A0A6J4LR23</accession>